<protein>
    <submittedName>
        <fullName evidence="3">DNA replication protein DnaC</fullName>
    </submittedName>
</protein>
<feature type="domain" description="IstB-like ATP-binding" evidence="2">
    <location>
        <begin position="177"/>
        <end position="291"/>
    </location>
</feature>
<dbReference type="NCBIfam" id="NF005304">
    <property type="entry name" value="PRK06835.1"/>
    <property type="match status" value="1"/>
</dbReference>
<gene>
    <name evidence="3" type="primary">dnaC_4</name>
    <name evidence="3" type="ORF">ERS852471_02336</name>
</gene>
<dbReference type="AlphaFoldDB" id="A0A174I4B1"/>
<name>A0A174I4B1_9CLOT</name>
<feature type="coiled-coil region" evidence="1">
    <location>
        <begin position="58"/>
        <end position="85"/>
    </location>
</feature>
<dbReference type="OrthoDB" id="9776217at2"/>
<keyword evidence="1" id="KW-0175">Coiled coil</keyword>
<reference evidence="3 4" key="1">
    <citation type="submission" date="2015-09" db="EMBL/GenBank/DDBJ databases">
        <authorList>
            <consortium name="Pathogen Informatics"/>
        </authorList>
    </citation>
    <scope>NUCLEOTIDE SEQUENCE [LARGE SCALE GENOMIC DNA]</scope>
    <source>
        <strain evidence="3 4">2789STDY5834856</strain>
    </source>
</reference>
<dbReference type="Proteomes" id="UP000095594">
    <property type="component" value="Unassembled WGS sequence"/>
</dbReference>
<evidence type="ECO:0000313" key="3">
    <source>
        <dbReference type="EMBL" id="CUO80120.1"/>
    </source>
</evidence>
<feature type="coiled-coil region" evidence="1">
    <location>
        <begin position="2"/>
        <end position="30"/>
    </location>
</feature>
<dbReference type="SUPFAM" id="SSF52540">
    <property type="entry name" value="P-loop containing nucleoside triphosphate hydrolases"/>
    <property type="match status" value="1"/>
</dbReference>
<dbReference type="Gene3D" id="3.40.50.300">
    <property type="entry name" value="P-loop containing nucleotide triphosphate hydrolases"/>
    <property type="match status" value="1"/>
</dbReference>
<evidence type="ECO:0000313" key="4">
    <source>
        <dbReference type="Proteomes" id="UP000095594"/>
    </source>
</evidence>
<sequence>MIKGYQEKLMNIYEKIREDENRNLKNRKNEILQKAPEIIELDNTIQKLSLALPMAILKGASESDLDNIKADIQELRKQKYELLTSYGYPTDYLTLHYQCPKCQDTGYIGTKRCSCFKTKLVNLYYETSKLSNNLATCNFNNFDIRLFSSENSGNYKNSQRKNMEKIYEFVRGNYLANFDTDNTNLLFYGESGNGKTFLSWCIAKELLDKGYLVIYKTSNDLIRDLREITFNNNYVLEDLLINCDLLIIDDLGAEQVTDFSTNELFNLINKKLLNNKKMIISTNLNLPDIEKSYTTRVYSRLVGNFTFFKFYGNDVRIKLNLARMRSQQQ</sequence>
<organism evidence="3 4">
    <name type="scientific">Clostridium disporicum</name>
    <dbReference type="NCBI Taxonomy" id="84024"/>
    <lineage>
        <taxon>Bacteria</taxon>
        <taxon>Bacillati</taxon>
        <taxon>Bacillota</taxon>
        <taxon>Clostridia</taxon>
        <taxon>Eubacteriales</taxon>
        <taxon>Clostridiaceae</taxon>
        <taxon>Clostridium</taxon>
    </lineage>
</organism>
<dbReference type="InterPro" id="IPR027417">
    <property type="entry name" value="P-loop_NTPase"/>
</dbReference>
<proteinExistence type="predicted"/>
<dbReference type="PANTHER" id="PTHR30050:SF4">
    <property type="entry name" value="ATP-BINDING PROTEIN RV3427C IN INSERTION SEQUENCE-RELATED"/>
    <property type="match status" value="1"/>
</dbReference>
<dbReference type="Pfam" id="PF01695">
    <property type="entry name" value="IstB_IS21"/>
    <property type="match status" value="1"/>
</dbReference>
<dbReference type="PANTHER" id="PTHR30050">
    <property type="entry name" value="CHROMOSOMAL REPLICATION INITIATOR PROTEIN DNAA"/>
    <property type="match status" value="1"/>
</dbReference>
<dbReference type="InterPro" id="IPR002611">
    <property type="entry name" value="IstB_ATP-bd"/>
</dbReference>
<dbReference type="CDD" id="cd00009">
    <property type="entry name" value="AAA"/>
    <property type="match status" value="1"/>
</dbReference>
<dbReference type="EMBL" id="CYZX01000016">
    <property type="protein sequence ID" value="CUO80120.1"/>
    <property type="molecule type" value="Genomic_DNA"/>
</dbReference>
<dbReference type="GO" id="GO:0006260">
    <property type="term" value="P:DNA replication"/>
    <property type="evidence" value="ECO:0007669"/>
    <property type="project" value="TreeGrafter"/>
</dbReference>
<evidence type="ECO:0000256" key="1">
    <source>
        <dbReference type="SAM" id="Coils"/>
    </source>
</evidence>
<accession>A0A174I4B1</accession>
<dbReference type="RefSeq" id="WP_055266757.1">
    <property type="nucleotide sequence ID" value="NZ_CABIXQ010000016.1"/>
</dbReference>
<evidence type="ECO:0000259" key="2">
    <source>
        <dbReference type="Pfam" id="PF01695"/>
    </source>
</evidence>
<dbReference type="GO" id="GO:0005524">
    <property type="term" value="F:ATP binding"/>
    <property type="evidence" value="ECO:0007669"/>
    <property type="project" value="InterPro"/>
</dbReference>